<proteinExistence type="predicted"/>
<sequence length="92" mass="10919">MVVERFKNGKTKEIYQRFHEKGRMMPEGLKYIDSWVSANFEQCFQLMECDDPCLFQEWILHWQDIGEFEIIAVVPSKQTAEVVMKNLSENAQ</sequence>
<dbReference type="Pfam" id="PF11746">
    <property type="entry name" value="DUF3303"/>
    <property type="match status" value="1"/>
</dbReference>
<dbReference type="RefSeq" id="WP_229491209.1">
    <property type="nucleotide sequence ID" value="NZ_JAIVFQ010000190.1"/>
</dbReference>
<protein>
    <submittedName>
        <fullName evidence="1">DUF3303 domain-containing protein</fullName>
    </submittedName>
</protein>
<name>A0ABS8IP58_9NOSO</name>
<organism evidence="1 2">
    <name type="scientific">Nostoc favosum CHAB5714</name>
    <dbReference type="NCBI Taxonomy" id="2780399"/>
    <lineage>
        <taxon>Bacteria</taxon>
        <taxon>Bacillati</taxon>
        <taxon>Cyanobacteriota</taxon>
        <taxon>Cyanophyceae</taxon>
        <taxon>Nostocales</taxon>
        <taxon>Nostocaceae</taxon>
        <taxon>Nostoc</taxon>
        <taxon>Nostoc favosum</taxon>
    </lineage>
</organism>
<evidence type="ECO:0000313" key="2">
    <source>
        <dbReference type="Proteomes" id="UP001199525"/>
    </source>
</evidence>
<accession>A0ABS8IP58</accession>
<keyword evidence="2" id="KW-1185">Reference proteome</keyword>
<dbReference type="EMBL" id="JAIVFQ010000190">
    <property type="protein sequence ID" value="MCC5605047.1"/>
    <property type="molecule type" value="Genomic_DNA"/>
</dbReference>
<comment type="caution">
    <text evidence="1">The sequence shown here is derived from an EMBL/GenBank/DDBJ whole genome shotgun (WGS) entry which is preliminary data.</text>
</comment>
<gene>
    <name evidence="1" type="ORF">LC586_39530</name>
</gene>
<reference evidence="1 2" key="1">
    <citation type="journal article" date="2021" name="Microorganisms">
        <title>Genome Evolution of Filamentous Cyanobacterium Nostoc Species: From Facultative Symbiosis to Free Living.</title>
        <authorList>
            <person name="Huo D."/>
            <person name="Li H."/>
            <person name="Cai F."/>
            <person name="Guo X."/>
            <person name="Qiao Z."/>
            <person name="Wang W."/>
            <person name="Yu G."/>
            <person name="Li R."/>
        </authorList>
    </citation>
    <scope>NUCLEOTIDE SEQUENCE [LARGE SCALE GENOMIC DNA]</scope>
    <source>
        <strain evidence="1 2">CHAB 5714</strain>
    </source>
</reference>
<evidence type="ECO:0000313" key="1">
    <source>
        <dbReference type="EMBL" id="MCC5605047.1"/>
    </source>
</evidence>
<dbReference type="Proteomes" id="UP001199525">
    <property type="component" value="Unassembled WGS sequence"/>
</dbReference>
<dbReference type="InterPro" id="IPR021734">
    <property type="entry name" value="DUF3303"/>
</dbReference>